<dbReference type="InterPro" id="IPR050194">
    <property type="entry name" value="Glycosyltransferase_grp1"/>
</dbReference>
<dbReference type="RefSeq" id="WP_064030664.1">
    <property type="nucleotide sequence ID" value="NZ_LUUK01000194.1"/>
</dbReference>
<keyword evidence="1" id="KW-1133">Transmembrane helix</keyword>
<protein>
    <recommendedName>
        <fullName evidence="6">Glycosyl transferase family 1</fullName>
    </recommendedName>
</protein>
<dbReference type="PANTHER" id="PTHR45947">
    <property type="entry name" value="SULFOQUINOVOSYL TRANSFERASE SQD2"/>
    <property type="match status" value="1"/>
</dbReference>
<dbReference type="Gene3D" id="3.40.50.2000">
    <property type="entry name" value="Glycogen Phosphorylase B"/>
    <property type="match status" value="2"/>
</dbReference>
<evidence type="ECO:0000313" key="5">
    <source>
        <dbReference type="Proteomes" id="UP000077628"/>
    </source>
</evidence>
<dbReference type="STRING" id="702114.A1355_10840"/>
<organism evidence="4 5">
    <name type="scientific">Methylomonas koyamae</name>
    <dbReference type="NCBI Taxonomy" id="702114"/>
    <lineage>
        <taxon>Bacteria</taxon>
        <taxon>Pseudomonadati</taxon>
        <taxon>Pseudomonadota</taxon>
        <taxon>Gammaproteobacteria</taxon>
        <taxon>Methylococcales</taxon>
        <taxon>Methylococcaceae</taxon>
        <taxon>Methylomonas</taxon>
    </lineage>
</organism>
<dbReference type="GO" id="GO:0016757">
    <property type="term" value="F:glycosyltransferase activity"/>
    <property type="evidence" value="ECO:0007669"/>
    <property type="project" value="InterPro"/>
</dbReference>
<dbReference type="OrthoDB" id="4611853at2"/>
<dbReference type="AlphaFoldDB" id="A0A177NDE0"/>
<dbReference type="Proteomes" id="UP000077628">
    <property type="component" value="Unassembled WGS sequence"/>
</dbReference>
<dbReference type="PANTHER" id="PTHR45947:SF3">
    <property type="entry name" value="SULFOQUINOVOSYL TRANSFERASE SQD2"/>
    <property type="match status" value="1"/>
</dbReference>
<dbReference type="Pfam" id="PF13439">
    <property type="entry name" value="Glyco_transf_4"/>
    <property type="match status" value="1"/>
</dbReference>
<keyword evidence="1" id="KW-0812">Transmembrane</keyword>
<dbReference type="InterPro" id="IPR028098">
    <property type="entry name" value="Glyco_trans_4-like_N"/>
</dbReference>
<proteinExistence type="predicted"/>
<sequence>MKVCMMTSVYALGEDDRNGSFLVECNRYMTERGYRVEVFAPSYEGRENHSVQGVPVYRFRYFFKRFENLTHFQGAPNRIRNPLYLFVAGFYILSGLVQAIGFCRRGNYDVIHVHWPFPHGIWGYFAAMAHRTPIVLTFHGAELLLSKKFPFVAYFIRHAVRHAQALICNSNYTAGQLAALTGVPVASIHVIPFGATVEIKPVEKNRAKPVKDVLYVGRLIERKGVGYLLNAWTDIVKHTQARLHIVGDGDKAAEWKALAQTLGIEASVSFHGVVTNEELEQLYREADVFVLPSIVDSRGDTEGLGIVLVEALAYLTPVVACDVGGISDVIRDGETGLLVPQRDAKALTDAVLKVLENPELAERLVNAGAAHARTYFDWRRIIDALSNVYGSVTREKS</sequence>
<dbReference type="Pfam" id="PF00534">
    <property type="entry name" value="Glycos_transf_1"/>
    <property type="match status" value="1"/>
</dbReference>
<keyword evidence="5" id="KW-1185">Reference proteome</keyword>
<dbReference type="CDD" id="cd03801">
    <property type="entry name" value="GT4_PimA-like"/>
    <property type="match status" value="1"/>
</dbReference>
<reference evidence="5" key="1">
    <citation type="submission" date="2016-03" db="EMBL/GenBank/DDBJ databases">
        <authorList>
            <person name="Heylen K."/>
            <person name="De Vos P."/>
            <person name="Vekeman B."/>
        </authorList>
    </citation>
    <scope>NUCLEOTIDE SEQUENCE [LARGE SCALE GENOMIC DNA]</scope>
    <source>
        <strain evidence="5">R-45383</strain>
    </source>
</reference>
<gene>
    <name evidence="4" type="ORF">A1355_10840</name>
</gene>
<dbReference type="InterPro" id="IPR001296">
    <property type="entry name" value="Glyco_trans_1"/>
</dbReference>
<feature type="domain" description="Glycosyltransferase subfamily 4-like N-terminal" evidence="3">
    <location>
        <begin position="23"/>
        <end position="194"/>
    </location>
</feature>
<feature type="domain" description="Glycosyl transferase family 1" evidence="2">
    <location>
        <begin position="203"/>
        <end position="369"/>
    </location>
</feature>
<comment type="caution">
    <text evidence="4">The sequence shown here is derived from an EMBL/GenBank/DDBJ whole genome shotgun (WGS) entry which is preliminary data.</text>
</comment>
<dbReference type="SUPFAM" id="SSF53756">
    <property type="entry name" value="UDP-Glycosyltransferase/glycogen phosphorylase"/>
    <property type="match status" value="1"/>
</dbReference>
<evidence type="ECO:0000259" key="2">
    <source>
        <dbReference type="Pfam" id="PF00534"/>
    </source>
</evidence>
<evidence type="ECO:0000259" key="3">
    <source>
        <dbReference type="Pfam" id="PF13439"/>
    </source>
</evidence>
<keyword evidence="1" id="KW-0472">Membrane</keyword>
<evidence type="ECO:0008006" key="6">
    <source>
        <dbReference type="Google" id="ProtNLM"/>
    </source>
</evidence>
<evidence type="ECO:0000256" key="1">
    <source>
        <dbReference type="SAM" id="Phobius"/>
    </source>
</evidence>
<feature type="transmembrane region" description="Helical" evidence="1">
    <location>
        <begin position="83"/>
        <end position="102"/>
    </location>
</feature>
<accession>A0A177NDE0</accession>
<dbReference type="EMBL" id="LUUK01000194">
    <property type="protein sequence ID" value="OAI15229.1"/>
    <property type="molecule type" value="Genomic_DNA"/>
</dbReference>
<evidence type="ECO:0000313" key="4">
    <source>
        <dbReference type="EMBL" id="OAI15229.1"/>
    </source>
</evidence>
<name>A0A177NDE0_9GAMM</name>